<dbReference type="InterPro" id="IPR048101">
    <property type="entry name" value="MobP2"/>
</dbReference>
<dbReference type="STRING" id="150033.RV14_GL001180"/>
<evidence type="ECO:0000313" key="2">
    <source>
        <dbReference type="Proteomes" id="UP000182152"/>
    </source>
</evidence>
<evidence type="ECO:0008006" key="3">
    <source>
        <dbReference type="Google" id="ProtNLM"/>
    </source>
</evidence>
<dbReference type="Proteomes" id="UP000182152">
    <property type="component" value="Unassembled WGS sequence"/>
</dbReference>
<dbReference type="Pfam" id="PF18555">
    <property type="entry name" value="MobL"/>
    <property type="match status" value="1"/>
</dbReference>
<comment type="caution">
    <text evidence="1">The sequence shown here is derived from an EMBL/GenBank/DDBJ whole genome shotgun (WGS) entry which is preliminary data.</text>
</comment>
<dbReference type="EMBL" id="JXLB01000024">
    <property type="protein sequence ID" value="OJG78423.1"/>
    <property type="molecule type" value="Genomic_DNA"/>
</dbReference>
<dbReference type="AlphaFoldDB" id="A0A1L8WBL3"/>
<dbReference type="NCBIfam" id="NF041498">
    <property type="entry name" value="MobP2"/>
    <property type="match status" value="1"/>
</dbReference>
<reference evidence="1 2" key="1">
    <citation type="submission" date="2014-12" db="EMBL/GenBank/DDBJ databases">
        <title>Draft genome sequences of 29 type strains of Enterococci.</title>
        <authorList>
            <person name="Zhong Z."/>
            <person name="Sun Z."/>
            <person name="Liu W."/>
            <person name="Zhang W."/>
            <person name="Zhang H."/>
        </authorList>
    </citation>
    <scope>NUCLEOTIDE SEQUENCE [LARGE SCALE GENOMIC DNA]</scope>
    <source>
        <strain evidence="1 2">DSM 15687</strain>
    </source>
</reference>
<organism evidence="1 2">
    <name type="scientific">Enterococcus ratti</name>
    <dbReference type="NCBI Taxonomy" id="150033"/>
    <lineage>
        <taxon>Bacteria</taxon>
        <taxon>Bacillati</taxon>
        <taxon>Bacillota</taxon>
        <taxon>Bacilli</taxon>
        <taxon>Lactobacillales</taxon>
        <taxon>Enterococcaceae</taxon>
        <taxon>Enterococcus</taxon>
    </lineage>
</organism>
<sequence>MVQAAIVTKWKFVMSNNKKFQKYINYIDRDEATRSKEFQQYNILESDGYNQYMENPEKSSGLFTANKNRLSKEERNTVKKLFRQAQKNDSLMWQDVVSFDTNWLIEVGLYDPKAKILNEEKIMNAIRVAMNEQLKAENLRNSAVWTAAIHYNEIHHIHVHIAIVEPEPTREYGTFTRKDGSTYEARKGYRSKRNVDRFRSQVMSQLLDRDQPLAKISSMIRTQLGNHKGNMRYLPDTELKYLYNKIYESLPPDRGKWKYNMNVLNAIRPTIDRFISTYLNAYEKEGYKELQNLLDENVAFYMNLYGEGTKEFQRAKDFKTNKNKELYTRLGNALLKEMSEQNKKENEIPTKSTSVDWNKLVENQYQKRNDTHSKNIDLSKVKKALRKDFQSIKNQQIYLKNMREREQQEQGLIR</sequence>
<dbReference type="OrthoDB" id="3889159at2"/>
<dbReference type="RefSeq" id="WP_071856131.1">
    <property type="nucleotide sequence ID" value="NZ_JXLB01000024.1"/>
</dbReference>
<name>A0A1L8WBL3_9ENTE</name>
<protein>
    <recommendedName>
        <fullName evidence="3">Relaxase</fullName>
    </recommendedName>
</protein>
<dbReference type="InterPro" id="IPR041073">
    <property type="entry name" value="MobL"/>
</dbReference>
<gene>
    <name evidence="1" type="ORF">RV14_GL001180</name>
</gene>
<proteinExistence type="predicted"/>
<evidence type="ECO:0000313" key="1">
    <source>
        <dbReference type="EMBL" id="OJG78423.1"/>
    </source>
</evidence>
<keyword evidence="2" id="KW-1185">Reference proteome</keyword>
<accession>A0A1L8WBL3</accession>